<keyword evidence="5 7" id="KW-1133">Transmembrane helix</keyword>
<sequence>MAAKSDGRGVVTGFAQLHNLDEVVGTGEDDTQNGSSFHICHCCNTSSCYWGCRSACLHYLRGKGKGKGRDAARPPQEERLWLDCLWIILALLVFFWDVGTDLWLAIDYYHKQDFLWSGLTLFFVLVPSVLVQILSFRWFVQDYTGGGLGSVEGLSSRTTASLQRDRCCRLSVWLWQTVIHIFQMGQVWRYIRTMYLGIQSHRQKENQRRFYWAMMYEYADVNMLRLLETFLESAPQLVLQLCIMIQSNKAEWLQCVSAMSSLLSLAWVLASYHKLLRDSRDDKKSMSYRGALLHLFWRLFTISSRVLSFALFASVFHIYFGIFVVLHWCAMAFWVIHGGTDFCMSKWEEVLFNMVVGVVYVFCWFSVREGRTRYRMVAYYTVVMLENAILSSLWYAYRDPATTDAYASFALCGVFLCFASGVACMVLYYGVLHPMGPRLRVLASSCCAELLWGLPLPPEAEPMAPTPGPRGSQATPTRGVAGEYVESDETATDTCLPVFQVRSTEPVDAAGRPIQAEGPLIKIDMPRKRYPAWDAHFVDRRLRRTINVLQYISPNAVGIRSEYEEEDLYVEMEDDVKKVKKASRPGIVSPFKRVFLKGEKGRDKKAQEKATERRALHTFSLSQPDHRIDPDILLNDYIEKEVKYLGQLTSVPGYLNPSSRTEVLQLIDNARKSHQLAGQLTSEQDAVVSLSAYNIKLVWRDGEEMILRVPIHDIAAVSYIRDDSLHLVVIKTAQESGGSPCPSSCPDLNKSQTLSSLSESGAVLVEVCCLLVLAVDNKAAAEELCLLLSQVFQIVYTESTIDFLDRAIFDGATTPTRHLSLYSDDSSSKVDVKEAFEADASTFPFQVSMEADGNSPSASTPASPQTKTASEGELSTTAAELLQDYMTTLRTKLSSQEIQQFATLLHEYRNGASIHEFCINLRQLYGDSRKFLLLGLRPFIPEKDSQHFENFLETIGVKDGRGIITDSFGRYRRTASSASDSTTNGNGAAGGSGDSAASDEGQEASEGDEWDRMITDISNDIEALGCSMDQEGVTP</sequence>
<dbReference type="GO" id="GO:0001570">
    <property type="term" value="P:vasculogenesis"/>
    <property type="evidence" value="ECO:0007669"/>
    <property type="project" value="TreeGrafter"/>
</dbReference>
<evidence type="ECO:0000256" key="4">
    <source>
        <dbReference type="ARBA" id="ARBA00022692"/>
    </source>
</evidence>
<evidence type="ECO:0000256" key="8">
    <source>
        <dbReference type="SAM" id="MobiDB-lite"/>
    </source>
</evidence>
<dbReference type="EMBL" id="CAWUFR010000056">
    <property type="protein sequence ID" value="CAK6962243.1"/>
    <property type="molecule type" value="Genomic_DNA"/>
</dbReference>
<feature type="domain" description="PID" evidence="9">
    <location>
        <begin position="642"/>
        <end position="798"/>
    </location>
</feature>
<dbReference type="CDD" id="cd13516">
    <property type="entry name" value="HHD_CCM2"/>
    <property type="match status" value="1"/>
</dbReference>
<feature type="region of interest" description="Disordered" evidence="8">
    <location>
        <begin position="851"/>
        <end position="874"/>
    </location>
</feature>
<comment type="caution">
    <text evidence="10">The sequence shown here is derived from an EMBL/GenBank/DDBJ whole genome shotgun (WGS) entry which is preliminary data.</text>
</comment>
<evidence type="ECO:0000259" key="9">
    <source>
        <dbReference type="PROSITE" id="PS01179"/>
    </source>
</evidence>
<dbReference type="PROSITE" id="PS01179">
    <property type="entry name" value="PID"/>
    <property type="match status" value="1"/>
</dbReference>
<feature type="transmembrane region" description="Helical" evidence="7">
    <location>
        <begin position="318"/>
        <end position="338"/>
    </location>
</feature>
<dbReference type="InterPro" id="IPR026159">
    <property type="entry name" value="Malcavernin"/>
</dbReference>
<feature type="region of interest" description="Disordered" evidence="8">
    <location>
        <begin position="975"/>
        <end position="1013"/>
    </location>
</feature>
<evidence type="ECO:0000256" key="5">
    <source>
        <dbReference type="ARBA" id="ARBA00022989"/>
    </source>
</evidence>
<feature type="transmembrane region" description="Helical" evidence="7">
    <location>
        <begin position="409"/>
        <end position="431"/>
    </location>
</feature>
<feature type="transmembrane region" description="Helical" evidence="7">
    <location>
        <begin position="350"/>
        <end position="367"/>
    </location>
</feature>
<evidence type="ECO:0000256" key="7">
    <source>
        <dbReference type="RuleBase" id="RU910716"/>
    </source>
</evidence>
<dbReference type="PANTHER" id="PTHR21642:SF4">
    <property type="entry name" value="CEREBRAL CAVERNOUS MALFORMATIONS 2 PROTEIN"/>
    <property type="match status" value="1"/>
</dbReference>
<dbReference type="Pfam" id="PF16545">
    <property type="entry name" value="CCM2_C"/>
    <property type="match status" value="1"/>
</dbReference>
<dbReference type="CDD" id="cd13166">
    <property type="entry name" value="PTB_CCM2"/>
    <property type="match status" value="1"/>
</dbReference>
<organism evidence="10 11">
    <name type="scientific">Scomber scombrus</name>
    <name type="common">Atlantic mackerel</name>
    <name type="synonym">Scomber vernalis</name>
    <dbReference type="NCBI Taxonomy" id="13677"/>
    <lineage>
        <taxon>Eukaryota</taxon>
        <taxon>Metazoa</taxon>
        <taxon>Chordata</taxon>
        <taxon>Craniata</taxon>
        <taxon>Vertebrata</taxon>
        <taxon>Euteleostomi</taxon>
        <taxon>Actinopterygii</taxon>
        <taxon>Neopterygii</taxon>
        <taxon>Teleostei</taxon>
        <taxon>Neoteleostei</taxon>
        <taxon>Acanthomorphata</taxon>
        <taxon>Pelagiaria</taxon>
        <taxon>Scombriformes</taxon>
        <taxon>Scombridae</taxon>
        <taxon>Scomber</taxon>
    </lineage>
</organism>
<evidence type="ECO:0000256" key="6">
    <source>
        <dbReference type="ARBA" id="ARBA00023136"/>
    </source>
</evidence>
<dbReference type="SMART" id="SM00462">
    <property type="entry name" value="PTB"/>
    <property type="match status" value="1"/>
</dbReference>
<dbReference type="InterPro" id="IPR032375">
    <property type="entry name" value="CCM2_C"/>
</dbReference>
<dbReference type="GO" id="GO:0005886">
    <property type="term" value="C:plasma membrane"/>
    <property type="evidence" value="ECO:0007669"/>
    <property type="project" value="UniProtKB-ARBA"/>
</dbReference>
<comment type="subcellular location">
    <subcellularLocation>
        <location evidence="1 7">Membrane</location>
        <topology evidence="1 7">Multi-pass membrane protein</topology>
    </subcellularLocation>
</comment>
<proteinExistence type="inferred from homology"/>
<comment type="similarity">
    <text evidence="3">Belongs to the CCM2 family.</text>
</comment>
<dbReference type="Gene3D" id="1.20.1160.20">
    <property type="match status" value="1"/>
</dbReference>
<keyword evidence="11" id="KW-1185">Reference proteome</keyword>
<feature type="transmembrane region" description="Helical" evidence="7">
    <location>
        <begin position="291"/>
        <end position="312"/>
    </location>
</feature>
<dbReference type="GO" id="GO:0007507">
    <property type="term" value="P:heart development"/>
    <property type="evidence" value="ECO:0007669"/>
    <property type="project" value="TreeGrafter"/>
</dbReference>
<name>A0AAV1NSI7_SCOSC</name>
<dbReference type="InterPro" id="IPR011993">
    <property type="entry name" value="PH-like_dom_sf"/>
</dbReference>
<feature type="transmembrane region" description="Helical" evidence="7">
    <location>
        <begin position="379"/>
        <end position="397"/>
    </location>
</feature>
<feature type="compositionally biased region" description="Low complexity" evidence="8">
    <location>
        <begin position="855"/>
        <end position="869"/>
    </location>
</feature>
<feature type="compositionally biased region" description="Low complexity" evidence="8">
    <location>
        <begin position="975"/>
        <end position="986"/>
    </location>
</feature>
<feature type="transmembrane region" description="Helical" evidence="7">
    <location>
        <begin position="80"/>
        <end position="96"/>
    </location>
</feature>
<evidence type="ECO:0000256" key="3">
    <source>
        <dbReference type="ARBA" id="ARBA00010822"/>
    </source>
</evidence>
<evidence type="ECO:0000256" key="1">
    <source>
        <dbReference type="ARBA" id="ARBA00004141"/>
    </source>
</evidence>
<keyword evidence="6 7" id="KW-0472">Membrane</keyword>
<dbReference type="InterPro" id="IPR006020">
    <property type="entry name" value="PTB/PI_dom"/>
</dbReference>
<dbReference type="PANTHER" id="PTHR21642">
    <property type="entry name" value="CEREBRAL CAVERNOUS MALFORMATIONS PROTEIN 2 HOMOLOG"/>
    <property type="match status" value="1"/>
</dbReference>
<dbReference type="Proteomes" id="UP001314229">
    <property type="component" value="Unassembled WGS sequence"/>
</dbReference>
<comment type="similarity">
    <text evidence="2 7">Belongs to the XK family.</text>
</comment>
<accession>A0AAV1NSI7</accession>
<evidence type="ECO:0000313" key="11">
    <source>
        <dbReference type="Proteomes" id="UP001314229"/>
    </source>
</evidence>
<keyword evidence="4 7" id="KW-0812">Transmembrane</keyword>
<feature type="transmembrane region" description="Helical" evidence="7">
    <location>
        <begin position="116"/>
        <end position="140"/>
    </location>
</feature>
<dbReference type="FunFam" id="1.20.1160.20:FF:000004">
    <property type="entry name" value="Cerebral cavernous malformation 2"/>
    <property type="match status" value="1"/>
</dbReference>
<dbReference type="Gene3D" id="2.30.29.30">
    <property type="entry name" value="Pleckstrin-homology domain (PH domain)/Phosphotyrosine-binding domain (PTB)"/>
    <property type="match status" value="1"/>
</dbReference>
<gene>
    <name evidence="10" type="ORF">FSCOSCO3_A008221</name>
</gene>
<protein>
    <recommendedName>
        <fullName evidence="7">XK-related protein</fullName>
    </recommendedName>
</protein>
<dbReference type="Pfam" id="PF09815">
    <property type="entry name" value="XK-related"/>
    <property type="match status" value="1"/>
</dbReference>
<evidence type="ECO:0000313" key="10">
    <source>
        <dbReference type="EMBL" id="CAK6962243.1"/>
    </source>
</evidence>
<feature type="compositionally biased region" description="Acidic residues" evidence="8">
    <location>
        <begin position="1000"/>
        <end position="1009"/>
    </location>
</feature>
<dbReference type="InterPro" id="IPR018629">
    <property type="entry name" value="XK-rel"/>
</dbReference>
<reference evidence="10 11" key="1">
    <citation type="submission" date="2024-01" db="EMBL/GenBank/DDBJ databases">
        <authorList>
            <person name="Alioto T."/>
            <person name="Alioto T."/>
            <person name="Gomez Garrido J."/>
        </authorList>
    </citation>
    <scope>NUCLEOTIDE SEQUENCE [LARGE SCALE GENOMIC DNA]</scope>
</reference>
<evidence type="ECO:0000256" key="2">
    <source>
        <dbReference type="ARBA" id="ARBA00008789"/>
    </source>
</evidence>
<dbReference type="AlphaFoldDB" id="A0AAV1NSI7"/>